<gene>
    <name evidence="8" type="primary">cydB</name>
    <name evidence="8" type="ORF">NCTC13315_01290</name>
</gene>
<name>A0A378I282_9GAMM</name>
<evidence type="ECO:0000256" key="5">
    <source>
        <dbReference type="ARBA" id="ARBA00022989"/>
    </source>
</evidence>
<keyword evidence="6 7" id="KW-0472">Membrane</keyword>
<proteinExistence type="inferred from homology"/>
<feature type="transmembrane region" description="Helical" evidence="7">
    <location>
        <begin position="189"/>
        <end position="208"/>
    </location>
</feature>
<feature type="transmembrane region" description="Helical" evidence="7">
    <location>
        <begin position="6"/>
        <end position="33"/>
    </location>
</feature>
<dbReference type="GO" id="GO:0070069">
    <property type="term" value="C:cytochrome complex"/>
    <property type="evidence" value="ECO:0007669"/>
    <property type="project" value="TreeGrafter"/>
</dbReference>
<dbReference type="Proteomes" id="UP000254968">
    <property type="component" value="Unassembled WGS sequence"/>
</dbReference>
<feature type="transmembrane region" description="Helical" evidence="7">
    <location>
        <begin position="157"/>
        <end position="177"/>
    </location>
</feature>
<dbReference type="InterPro" id="IPR003317">
    <property type="entry name" value="Cyt-d_oxidase_su2"/>
</dbReference>
<sequence length="332" mass="37185">MLPFLFAGLLGFIIIMYVILDGFDLGIGILFPFTESEIERDQMMSSVAPVWDGNETWLVFGGAMLYGAFPMVYGLLLPILYMPLMLMLVGLIFRGVSFEFRFKATTSKPLWNWIFTISSISAAFFQGVVLGCVVQGFPINEMQLTINDINWLSPFSLLTGIALICGYGLLGATWMVIKGQGKLQRKMIHYAKGMLILVSLFLIIVSIWTPLHSEEIFTRWYSMPNIFFLAPLPILTGVAILITWLNLSNISAGNEVKPFIGSIIIFLCAYIGIAISIYPYLIPHQVTIWEAAAPDSTLIFILVGVAIMLPVLLAYTLYSYRVFRGKTAENFY</sequence>
<dbReference type="EMBL" id="UGNV01000001">
    <property type="protein sequence ID" value="STX28756.1"/>
    <property type="molecule type" value="Genomic_DNA"/>
</dbReference>
<evidence type="ECO:0000256" key="4">
    <source>
        <dbReference type="ARBA" id="ARBA00022692"/>
    </source>
</evidence>
<keyword evidence="9" id="KW-1185">Reference proteome</keyword>
<comment type="subcellular location">
    <subcellularLocation>
        <location evidence="1">Cell membrane</location>
        <topology evidence="1">Multi-pass membrane protein</topology>
    </subcellularLocation>
</comment>
<feature type="transmembrane region" description="Helical" evidence="7">
    <location>
        <begin position="259"/>
        <end position="278"/>
    </location>
</feature>
<feature type="transmembrane region" description="Helical" evidence="7">
    <location>
        <begin position="228"/>
        <end position="247"/>
    </location>
</feature>
<dbReference type="PANTHER" id="PTHR43141">
    <property type="entry name" value="CYTOCHROME BD2 SUBUNIT II"/>
    <property type="match status" value="1"/>
</dbReference>
<dbReference type="Pfam" id="PF02322">
    <property type="entry name" value="Cyt_bd_oxida_II"/>
    <property type="match status" value="1"/>
</dbReference>
<dbReference type="PANTHER" id="PTHR43141:SF4">
    <property type="entry name" value="CYTOCHROME BD2 SUBUNIT II"/>
    <property type="match status" value="1"/>
</dbReference>
<keyword evidence="3" id="KW-1003">Cell membrane</keyword>
<dbReference type="OrthoDB" id="9776710at2"/>
<keyword evidence="5 7" id="KW-1133">Transmembrane helix</keyword>
<feature type="transmembrane region" description="Helical" evidence="7">
    <location>
        <begin position="298"/>
        <end position="318"/>
    </location>
</feature>
<evidence type="ECO:0000256" key="6">
    <source>
        <dbReference type="ARBA" id="ARBA00023136"/>
    </source>
</evidence>
<dbReference type="GO" id="GO:0009055">
    <property type="term" value="F:electron transfer activity"/>
    <property type="evidence" value="ECO:0007669"/>
    <property type="project" value="TreeGrafter"/>
</dbReference>
<dbReference type="GO" id="GO:0016682">
    <property type="term" value="F:oxidoreductase activity, acting on diphenols and related substances as donors, oxygen as acceptor"/>
    <property type="evidence" value="ECO:0007669"/>
    <property type="project" value="TreeGrafter"/>
</dbReference>
<organism evidence="8 9">
    <name type="scientific">Legionella beliardensis</name>
    <dbReference type="NCBI Taxonomy" id="91822"/>
    <lineage>
        <taxon>Bacteria</taxon>
        <taxon>Pseudomonadati</taxon>
        <taxon>Pseudomonadota</taxon>
        <taxon>Gammaproteobacteria</taxon>
        <taxon>Legionellales</taxon>
        <taxon>Legionellaceae</taxon>
        <taxon>Legionella</taxon>
    </lineage>
</organism>
<evidence type="ECO:0000313" key="8">
    <source>
        <dbReference type="EMBL" id="STX28756.1"/>
    </source>
</evidence>
<reference evidence="8 9" key="1">
    <citation type="submission" date="2018-06" db="EMBL/GenBank/DDBJ databases">
        <authorList>
            <consortium name="Pathogen Informatics"/>
            <person name="Doyle S."/>
        </authorList>
    </citation>
    <scope>NUCLEOTIDE SEQUENCE [LARGE SCALE GENOMIC DNA]</scope>
    <source>
        <strain evidence="8 9">NCTC13315</strain>
    </source>
</reference>
<comment type="similarity">
    <text evidence="2">Belongs to the cytochrome ubiquinol oxidase subunit 2 family.</text>
</comment>
<dbReference type="GO" id="GO:0019646">
    <property type="term" value="P:aerobic electron transport chain"/>
    <property type="evidence" value="ECO:0007669"/>
    <property type="project" value="TreeGrafter"/>
</dbReference>
<keyword evidence="8" id="KW-0560">Oxidoreductase</keyword>
<dbReference type="NCBIfam" id="TIGR00203">
    <property type="entry name" value="cydB"/>
    <property type="match status" value="1"/>
</dbReference>
<accession>A0A378I282</accession>
<dbReference type="RefSeq" id="WP_115302481.1">
    <property type="nucleotide sequence ID" value="NZ_CAAAHO010000001.1"/>
</dbReference>
<evidence type="ECO:0000256" key="7">
    <source>
        <dbReference type="SAM" id="Phobius"/>
    </source>
</evidence>
<evidence type="ECO:0000256" key="3">
    <source>
        <dbReference type="ARBA" id="ARBA00022475"/>
    </source>
</evidence>
<feature type="transmembrane region" description="Helical" evidence="7">
    <location>
        <begin position="110"/>
        <end position="137"/>
    </location>
</feature>
<evidence type="ECO:0000313" key="9">
    <source>
        <dbReference type="Proteomes" id="UP000254968"/>
    </source>
</evidence>
<protein>
    <submittedName>
        <fullName evidence="8">Cytochrome D ubiquinol oxidase subunit II, cyanide insensitive</fullName>
        <ecNumber evidence="8">1.10.3.-</ecNumber>
    </submittedName>
</protein>
<dbReference type="AlphaFoldDB" id="A0A378I282"/>
<keyword evidence="4 7" id="KW-0812">Transmembrane</keyword>
<feature type="transmembrane region" description="Helical" evidence="7">
    <location>
        <begin position="79"/>
        <end position="98"/>
    </location>
</feature>
<evidence type="ECO:0000256" key="1">
    <source>
        <dbReference type="ARBA" id="ARBA00004651"/>
    </source>
</evidence>
<evidence type="ECO:0000256" key="2">
    <source>
        <dbReference type="ARBA" id="ARBA00007543"/>
    </source>
</evidence>
<dbReference type="EC" id="1.10.3.-" evidence="8"/>
<dbReference type="GO" id="GO:0005886">
    <property type="term" value="C:plasma membrane"/>
    <property type="evidence" value="ECO:0007669"/>
    <property type="project" value="UniProtKB-SubCell"/>
</dbReference>